<dbReference type="AlphaFoldDB" id="A0AAV6NK61"/>
<feature type="region of interest" description="Disordered" evidence="1">
    <location>
        <begin position="45"/>
        <end position="98"/>
    </location>
</feature>
<gene>
    <name evidence="2" type="ORF">SDJN03_08873</name>
</gene>
<name>A0AAV6NK61_9ROSI</name>
<feature type="compositionally biased region" description="Basic residues" evidence="1">
    <location>
        <begin position="45"/>
        <end position="59"/>
    </location>
</feature>
<dbReference type="Proteomes" id="UP000685013">
    <property type="component" value="Chromosome 5"/>
</dbReference>
<organism evidence="2 3">
    <name type="scientific">Cucurbita argyrosperma subsp. sororia</name>
    <dbReference type="NCBI Taxonomy" id="37648"/>
    <lineage>
        <taxon>Eukaryota</taxon>
        <taxon>Viridiplantae</taxon>
        <taxon>Streptophyta</taxon>
        <taxon>Embryophyta</taxon>
        <taxon>Tracheophyta</taxon>
        <taxon>Spermatophyta</taxon>
        <taxon>Magnoliopsida</taxon>
        <taxon>eudicotyledons</taxon>
        <taxon>Gunneridae</taxon>
        <taxon>Pentapetalae</taxon>
        <taxon>rosids</taxon>
        <taxon>fabids</taxon>
        <taxon>Cucurbitales</taxon>
        <taxon>Cucurbitaceae</taxon>
        <taxon>Cucurbiteae</taxon>
        <taxon>Cucurbita</taxon>
    </lineage>
</organism>
<evidence type="ECO:0000313" key="2">
    <source>
        <dbReference type="EMBL" id="KAG6599095.1"/>
    </source>
</evidence>
<protein>
    <submittedName>
        <fullName evidence="2">Uncharacterized protein</fullName>
    </submittedName>
</protein>
<evidence type="ECO:0000313" key="3">
    <source>
        <dbReference type="Proteomes" id="UP000685013"/>
    </source>
</evidence>
<feature type="compositionally biased region" description="Basic and acidic residues" evidence="1">
    <location>
        <begin position="60"/>
        <end position="76"/>
    </location>
</feature>
<sequence length="98" mass="11613">MLRFAANYLMPGLLDRRVAAKGESQHILRFQTVWVEDDTTMTKLNRKRGRKTKNYHHQRDRLDDRDARKFRSRLDGTKITSIQVSDGGRKYSRNEMSD</sequence>
<dbReference type="EMBL" id="JAGKQH010000005">
    <property type="protein sequence ID" value="KAG6599095.1"/>
    <property type="molecule type" value="Genomic_DNA"/>
</dbReference>
<feature type="non-terminal residue" evidence="2">
    <location>
        <position position="1"/>
    </location>
</feature>
<evidence type="ECO:0000256" key="1">
    <source>
        <dbReference type="SAM" id="MobiDB-lite"/>
    </source>
</evidence>
<accession>A0AAV6NK61</accession>
<feature type="compositionally biased region" description="Basic and acidic residues" evidence="1">
    <location>
        <begin position="87"/>
        <end position="98"/>
    </location>
</feature>
<keyword evidence="3" id="KW-1185">Reference proteome</keyword>
<reference evidence="2 3" key="1">
    <citation type="journal article" date="2021" name="Hortic Res">
        <title>The domestication of Cucurbita argyrosperma as revealed by the genome of its wild relative.</title>
        <authorList>
            <person name="Barrera-Redondo J."/>
            <person name="Sanchez-de la Vega G."/>
            <person name="Aguirre-Liguori J.A."/>
            <person name="Castellanos-Morales G."/>
            <person name="Gutierrez-Guerrero Y.T."/>
            <person name="Aguirre-Dugua X."/>
            <person name="Aguirre-Planter E."/>
            <person name="Tenaillon M.I."/>
            <person name="Lira-Saade R."/>
            <person name="Eguiarte L.E."/>
        </authorList>
    </citation>
    <scope>NUCLEOTIDE SEQUENCE [LARGE SCALE GENOMIC DNA]</scope>
    <source>
        <strain evidence="2">JBR-2021</strain>
    </source>
</reference>
<proteinExistence type="predicted"/>
<comment type="caution">
    <text evidence="2">The sequence shown here is derived from an EMBL/GenBank/DDBJ whole genome shotgun (WGS) entry which is preliminary data.</text>
</comment>